<evidence type="ECO:0000313" key="1">
    <source>
        <dbReference type="EMBL" id="KAK1861840.1"/>
    </source>
</evidence>
<evidence type="ECO:0000313" key="2">
    <source>
        <dbReference type="Proteomes" id="UP000798662"/>
    </source>
</evidence>
<dbReference type="Proteomes" id="UP000798662">
    <property type="component" value="Chromosome 1"/>
</dbReference>
<protein>
    <submittedName>
        <fullName evidence="1">Uncharacterized protein</fullName>
    </submittedName>
</protein>
<sequence>MLEGVVADVLARVLGQYVLGIDRDSVRVGVWSGRLELGRLALRAEALATLFESLGLDLPVVVSSGTLQSLSVDVPWKRLGSEPVKVSVDLEDVTVRYEDAASVPSAPFALHASLGALRACSTDSSWSDVFLQDPLSPVVHKRIALSKLSVAWVPLEASSSEVDDQDAGISEDMGHSLSSVAPTHPAPLSEDDERRTPTEPPRQYLVQPVSAEMRVAITKAWAVGRAVDVANEDSAGAPEGDRAKSGRTRQARVSLDVRCSSVGLTLAGEQYSTLLRAVLALSDLERRSPPRTPRERWAWAVERLLPRFRQRRTAAARFNEAGLRNWRLQRERYVDARVRLLHARRVANVEEDPVDRDIVERIEADVDARDIVFFRDLTDTAAATAAASATAAVEPIASATSRLWSVFSRSRSAAVDPVDPSAGVSAAADAGDGNDGLTLSAGVGVEARDEDASPSMANEHAPPIVMPEPPDGSVSRSTSAAALGDADTLSHDDPGDGDGAWNGGESMADEVVTPNLRVVFGLQRGSLRLQRYGAIPDPLADIIFRDLRVELETRPGAGLLLEALLGTFEVWDAQCNTKVVYPRVPWAPQGVAAEVDTVDAGRGDLSAQRPPTMRTADGRGVSPDRSVDDFDGPALEHHLMDSEAYGAVFVSDALQAIRGGLHPSELLATGWQQSTSPPSSVVGVTTGGGSGSAASSAYTSSSPARAEDLTDDDVKARPLRHIAAVRLSRDAGADANVLSDSTRLALELAVGGVEMLLSGGPEGALAGVATFFSPRHTSPSVMAFLSAAAAPRLAAIRMEVQRALLERSVPPRLDVVIRGPRLLVPGPAAADPAAVVDLGTFAMDTSPPAELPPLSLHAALSARSLSPATRSRRPLSASRFGAVAREAAQSEFDARDPLQKHSRPLHGNRGRSVDSDRLNGSGRVDVKAVEYTDYRVAVSDLGIFLVPSLLQLAHAQRLVRPFSVHLRLHVLHNASFVEATAAEGQRSTLARLRLRGRVPALRVYLSHGAYRQLLTIARGWKAVLASAAASPVDGVDEGGVSEDGLADSTTRDGRDPVMASAEANAVPERIQQLDVELTMGDASLELRERTGRRLITVEAAGSRLQAVRGRSGFSLRYALRSLTVTDGSRGGTAPFRRLVHAGVGNSHRGVSPPRSLPTFLGSPGASLVPTPVGGVTRSSSYNSLLGVEAGEAAASTSSLSGQAGVPADVATDTAGGVSGRLPPWPRGGLSSTLRSASGEALVGPVTEQDRDFIKVVYSLDASRREQSLKVRILSLHVVCVRETYLSVVKFFYLFDETPPSPASPGLPDAAGHSVEGGAQYSDPFAAVGTTTSAAARRLAAKAERGLERGAATLARRGRLRLDAKLDGVSVDLISAEGALASLDVFSFRAGLRLDPSGAVAARGALAGFTVRDLTAAFPGHSSTVVYERLSPHGDAAGRSSGEGGGDRDVPDGFVCDSVDPHDVAGDAEDAEDGFTLIVPPTAKGGDVWLRARMTNLRIVYLQRFVFIVNTYFAALREGLAPVLQMQGGLSEIFDSSEPAGGAVPEASDGGEATPLPGGVRAGALEDGARAHFDKPHPRKRERRRLRLHVVTKGVDIVIPRHSQNAHEAVRLIVGHSVVSNEEAASSGYRLGLKLTAKGVNLYVLYPSLCKSSTSASSSVEHLSSGHTDAEGGSSDIGEDLRPIIPGESVDGYKPFAADIYSEILVDWWRTGRVPRFTFDAQGIPVLVRMPSSPARAKRAPDNNGGDNEQSQDAGSLLPALRLRFSAPQGISANLCEAEYTILYLTVTENFLERPDIEFTDIVAGLRTPIFPYRSPIPPLSLSSAPVPPNYRILFTVPVLRSIISHGGDPTAESARLISSTLTDVAGRFDYGIDCRIIFELSADLAGVDDARVGAATKGSPRTVIMPMLAAPSDGRGTFGSRAAATQSSGSASSTADNIASQAKTVSVSYDRPFGYRSNIMVAVSELRVIVVPELFRDLGLLTPPGLPYLVSTAPPPKARFNGRHVILTLARPEVWLRADQGPADQRALVLRGDVVVAKLEWAPVTMLISVDVVARAIRIGLTNVGVPEQAVPSGPGPWSGSSSSYPLTAVVSPPAAFGHSRDNAGTSASSSILTERETPLLYPSDISVEFNVSHDTTSPPDTAATPKGLAAAEAASSQPGEALPTPTRSLTITAESLLCRLDVHDTPLLLAVFSCFGRMSPTLLKLRPAEVELREAARRRELAVGGDGHRTVRQSFHLASEDDGLHGADDYNDEVSSSSGSGGPENTVEDAVTPVPERLLSVFFSMPHARLLFTDETSGRYVPILEVRFRQTIANANVPWMASISSTIAVDLFSEARGVWEAGVEPFALHAAFSHGASGSRAVVVRVAGRLDVNVSPTTVHGAGRVATAITSAIQELCPVEPVSSSPSSTGSSPAPGILVPGMAAPSTPPGQLAASSHPPGAASRGGVPLVRSVSAGGGGLSSAASSLRRPSVAAFCIRNDTGRPLVIWLPYDSTRRSLGSGREREIDVPTDELLLRAAAVAGRFDDADRARREALRCILALPGFEPVDVSAADVGIRTITLFPEQAMSGQATSVVRAADDGVGAGLSPQAGPAATPIVVAWDVQMRDGVPIGTVRSVMRIINRTRTLLEVAIGAPPARSRYNYVQTHANEDAGDGGRPTDSRSGVGVLYSYEWSDPLLSVANQSGPSATTTSVDECVDVSLRAPLLVDNTLPRSVSYKLAPVSSSGRAGAAVAATASALVQPLRTEHIHAVGRDVSAFALALGYDNRPIAIALARGPAAAAREQHESSSGSSALHARSEWSQCASGYRLTLYSEFWVRNRSDTPVLLRERSSSNDIVGTGCTIALRPRPPGMLADSYVCFSSGWISLRRAEVAPAARGSGSTETFTSAGDPWVSVSEELSDVDKPVQLFLGRGASVSVDVRPAGGRFGRTLIVTVRNVAWLNNSTNSAIQWCQPTTLTSRGIALSSMVHTLAVGETHALHWDRKESHSASREICLRFVDSESGTSDWIWSRPIPVLAAKRGGGIAGDVAAKMYRPKRHEQYIARVCRSLLADGSPVVRVLREDRSSPPYRVVNACASRSIAFRQAGVNETHPWLVRPGKSTRYAWDDPHAPRKRRLLIVETIEHVVEGSSGSSVASSERFGRESKALAGSGSSGLQSRDVPSAGAKDQPPLTAADDRGRGGNVPRTKNRSRRSDDDSTRDVHRPKFELSIDMVTADAGELCRTPRTFDPPMCISVAVQGPTKVVTFSDGKPHAAIASSGDRGQDRRPSSLATTRSSASSVPYPAQVPVSVQRSRGEQLQVVGDAGIPTIDLASLLGDAPDTRDTSTSSEPMTYPLAPSTTAVEDGATSQPPLPDGVPPAFASRDADASSRSERAVASTDIEVWLEGVGISFVDDTPMEIAYLSATSLRVHIDTQPGSELAILQVADLQLDNQLPNAPWPVLLWAPPPAPASPFDSSSPVPGANVLPANAHKPVLHIALDRFVFAGDSAKAETVAGGQQRQQRVAMVKGAFAALQHLQLSLDEEFLLRAWMFMKSLKSVPGTEDDEDLSLEDGDHVGLSVPAVGADSLSGGAGGDGAMSWKRGPLYVECLLLCPIQLTVSLATARGTASFRGAGSGYRSMLRALLSAAGNVDRAELRFRALELHHALDTAPHFGHLVGEYYLAQLDAQKMALLSSSALVGNPSALFDSIAVGARDFFVEPARANGAADFIAGLGRGSSSLLTNTVGGLVGSLGGIPSAVALGLETAVGDRDYLAERESIRGRRGATSTPAQGLFTGALSFGHGLASGAAGLIREPVAGAMTGGPVGFLRGIGRGVVGGLVKPLAGALDLIGEPAAGFRAFISTERNRRAAEPVRPPRFFAPGPASRLVAFELRPALGDALLRALTREAVSEEESDAAEPGTTVGLSETVVEWIDLSGDEHSARGGVRERERLLEIWAVLRRCAFGGARDRGGGGGGAPSSLAAVAKTENEVLAAQWLAHHAHDRVALITSRRFLVGTLHGRTHFSRSLDGIVDAHVPAAAGADYVLLGVRPAGGDPSRPAAAEWQRLPCGSVASRNALHAAVRAATGADGGLDSALTPRSARRAATAARRRQRDGSMEMVSFGSGAASARRMPSL</sequence>
<proteinExistence type="predicted"/>
<keyword evidence="2" id="KW-1185">Reference proteome</keyword>
<name>A0ACC3BV62_PYRYE</name>
<reference evidence="1" key="1">
    <citation type="submission" date="2019-11" db="EMBL/GenBank/DDBJ databases">
        <title>Nori genome reveals adaptations in red seaweeds to the harsh intertidal environment.</title>
        <authorList>
            <person name="Wang D."/>
            <person name="Mao Y."/>
        </authorList>
    </citation>
    <scope>NUCLEOTIDE SEQUENCE</scope>
    <source>
        <tissue evidence="1">Gametophyte</tissue>
    </source>
</reference>
<accession>A0ACC3BV62</accession>
<comment type="caution">
    <text evidence="1">The sequence shown here is derived from an EMBL/GenBank/DDBJ whole genome shotgun (WGS) entry which is preliminary data.</text>
</comment>
<dbReference type="EMBL" id="CM020618">
    <property type="protein sequence ID" value="KAK1861840.1"/>
    <property type="molecule type" value="Genomic_DNA"/>
</dbReference>
<organism evidence="1 2">
    <name type="scientific">Pyropia yezoensis</name>
    <name type="common">Susabi-nori</name>
    <name type="synonym">Porphyra yezoensis</name>
    <dbReference type="NCBI Taxonomy" id="2788"/>
    <lineage>
        <taxon>Eukaryota</taxon>
        <taxon>Rhodophyta</taxon>
        <taxon>Bangiophyceae</taxon>
        <taxon>Bangiales</taxon>
        <taxon>Bangiaceae</taxon>
        <taxon>Pyropia</taxon>
    </lineage>
</organism>
<gene>
    <name evidence="1" type="ORF">I4F81_004420</name>
</gene>